<accession>A0A0K2CNG0</accession>
<dbReference type="Gene3D" id="2.40.10.370">
    <property type="entry name" value="Protein of unknown function DUF3599"/>
    <property type="match status" value="1"/>
</dbReference>
<dbReference type="KEGG" id="vg:26641350"/>
<sequence>MVMNYTKHRMALERMYEDRATIKRVIETETPWGETKAEPTTIYEDQPCRLSQKALGTNGQTATVNQVVYETKLFISPDVVILQGDEIEVTGRGVTRTYTAGEPFLYPTHQEISIQRKDKA</sequence>
<dbReference type="RefSeq" id="YP_009215025.1">
    <property type="nucleotide sequence ID" value="NC_028969.1"/>
</dbReference>
<name>A0A0K2CNG0_9CAUD</name>
<dbReference type="Proteomes" id="UP000202966">
    <property type="component" value="Segment"/>
</dbReference>
<reference evidence="1 2" key="1">
    <citation type="journal article" date="2015" name="Genome Announc.">
        <title>Genome Sequences of Five Additional Brevibacillus laterosporus Bacteriophages.</title>
        <authorList>
            <person name="Merrill B.D."/>
            <person name="Berg J.A."/>
            <person name="Graves K.A."/>
            <person name="Ward A.T."/>
            <person name="Hilton J.A."/>
            <person name="Wake B.N."/>
            <person name="Grose J.H."/>
            <person name="Breakwell D.P."/>
            <person name="Burnett S.H."/>
        </authorList>
    </citation>
    <scope>NUCLEOTIDE SEQUENCE [LARGE SCALE GENOMIC DNA]</scope>
</reference>
<dbReference type="InterPro" id="IPR038667">
    <property type="entry name" value="XkdH-like_sf"/>
</dbReference>
<evidence type="ECO:0000313" key="1">
    <source>
        <dbReference type="EMBL" id="ALA07352.1"/>
    </source>
</evidence>
<keyword evidence="2" id="KW-1185">Reference proteome</keyword>
<evidence type="ECO:0000313" key="2">
    <source>
        <dbReference type="Proteomes" id="UP000202966"/>
    </source>
</evidence>
<organism evidence="1 2">
    <name type="scientific">Brevibacillus phage Osiris</name>
    <dbReference type="NCBI Taxonomy" id="1691955"/>
    <lineage>
        <taxon>Viruses</taxon>
        <taxon>Duplodnaviria</taxon>
        <taxon>Heunggongvirae</taxon>
        <taxon>Uroviricota</taxon>
        <taxon>Caudoviricetes</taxon>
        <taxon>Jimmervirus</taxon>
        <taxon>Jimmervirus osiris</taxon>
    </lineage>
</organism>
<gene>
    <name evidence="1" type="ORF">OSIRIS_11</name>
</gene>
<dbReference type="OrthoDB" id="15450at10239"/>
<proteinExistence type="predicted"/>
<dbReference type="EMBL" id="KT151956">
    <property type="protein sequence ID" value="ALA07352.1"/>
    <property type="molecule type" value="Genomic_DNA"/>
</dbReference>
<dbReference type="GeneID" id="26641350"/>
<protein>
    <submittedName>
        <fullName evidence="1">Putative head/tail joining protein</fullName>
    </submittedName>
</protein>